<evidence type="ECO:0000256" key="1">
    <source>
        <dbReference type="ARBA" id="ARBA00023015"/>
    </source>
</evidence>
<keyword evidence="1" id="KW-0805">Transcription regulation</keyword>
<protein>
    <recommendedName>
        <fullName evidence="7">AP2/ERF domain-containing protein</fullName>
    </recommendedName>
</protein>
<dbReference type="PROSITE" id="PS51032">
    <property type="entry name" value="AP2_ERF"/>
    <property type="match status" value="1"/>
</dbReference>
<dbReference type="GO" id="GO:0006950">
    <property type="term" value="P:response to stress"/>
    <property type="evidence" value="ECO:0007669"/>
    <property type="project" value="TreeGrafter"/>
</dbReference>
<evidence type="ECO:0000313" key="9">
    <source>
        <dbReference type="Proteomes" id="UP000033874"/>
    </source>
</evidence>
<dbReference type="GO" id="GO:0045893">
    <property type="term" value="P:positive regulation of DNA-templated transcription"/>
    <property type="evidence" value="ECO:0007669"/>
    <property type="project" value="TreeGrafter"/>
</dbReference>
<name>A0A0M3AS50_9SPHN</name>
<feature type="domain" description="AP2/ERF" evidence="7">
    <location>
        <begin position="44"/>
        <end position="99"/>
    </location>
</feature>
<dbReference type="SUPFAM" id="SSF54171">
    <property type="entry name" value="DNA-binding domain"/>
    <property type="match status" value="1"/>
</dbReference>
<gene>
    <name evidence="8" type="ORF">YP76_07075</name>
</gene>
<dbReference type="PATRIC" id="fig|56193.3.peg.1465"/>
<dbReference type="Gene3D" id="3.30.730.10">
    <property type="entry name" value="AP2/ERF domain"/>
    <property type="match status" value="1"/>
</dbReference>
<dbReference type="InterPro" id="IPR036955">
    <property type="entry name" value="AP2/ERF_dom_sf"/>
</dbReference>
<feature type="compositionally biased region" description="Polar residues" evidence="6">
    <location>
        <begin position="24"/>
        <end position="36"/>
    </location>
</feature>
<proteinExistence type="predicted"/>
<dbReference type="GO" id="GO:0000976">
    <property type="term" value="F:transcription cis-regulatory region binding"/>
    <property type="evidence" value="ECO:0007669"/>
    <property type="project" value="TreeGrafter"/>
</dbReference>
<dbReference type="Proteomes" id="UP000033874">
    <property type="component" value="Unassembled WGS sequence"/>
</dbReference>
<dbReference type="CDD" id="cd00018">
    <property type="entry name" value="AP2"/>
    <property type="match status" value="1"/>
</dbReference>
<accession>A0A0M3AS50</accession>
<dbReference type="EMBL" id="LBIC01000003">
    <property type="protein sequence ID" value="KKW93047.1"/>
    <property type="molecule type" value="Genomic_DNA"/>
</dbReference>
<feature type="region of interest" description="Disordered" evidence="6">
    <location>
        <begin position="1"/>
        <end position="45"/>
    </location>
</feature>
<dbReference type="GO" id="GO:0003700">
    <property type="term" value="F:DNA-binding transcription factor activity"/>
    <property type="evidence" value="ECO:0007669"/>
    <property type="project" value="InterPro"/>
</dbReference>
<keyword evidence="9" id="KW-1185">Reference proteome</keyword>
<dbReference type="AlphaFoldDB" id="A0A0M3AS50"/>
<keyword evidence="3" id="KW-0238">DNA-binding</keyword>
<keyword evidence="5" id="KW-0804">Transcription</keyword>
<evidence type="ECO:0000313" key="8">
    <source>
        <dbReference type="EMBL" id="KKW93047.1"/>
    </source>
</evidence>
<dbReference type="PANTHER" id="PTHR31241:SF62">
    <property type="entry name" value="DEHYDRATION-RESPONSIVE ELEMENT-BINDING PROTEIN 2D"/>
    <property type="match status" value="1"/>
</dbReference>
<dbReference type="InterPro" id="IPR001471">
    <property type="entry name" value="AP2/ERF_dom"/>
</dbReference>
<dbReference type="SMART" id="SM00380">
    <property type="entry name" value="AP2"/>
    <property type="match status" value="1"/>
</dbReference>
<comment type="caution">
    <text evidence="8">The sequence shown here is derived from an EMBL/GenBank/DDBJ whole genome shotgun (WGS) entry which is preliminary data.</text>
</comment>
<evidence type="ECO:0000259" key="7">
    <source>
        <dbReference type="PROSITE" id="PS51032"/>
    </source>
</evidence>
<dbReference type="InterPro" id="IPR003615">
    <property type="entry name" value="HNH_nuc"/>
</dbReference>
<reference evidence="8 9" key="1">
    <citation type="submission" date="2015-04" db="EMBL/GenBank/DDBJ databases">
        <title>Genome sequence of aromatic hydrocarbons-degrading Sphingobium chungbukense DJ77.</title>
        <authorList>
            <person name="Kim Y.-C."/>
            <person name="Chae J.-C."/>
        </authorList>
    </citation>
    <scope>NUCLEOTIDE SEQUENCE [LARGE SCALE GENOMIC DNA]</scope>
    <source>
        <strain evidence="8 9">DJ77</strain>
    </source>
</reference>
<dbReference type="STRING" id="56193.YP76_07075"/>
<organism evidence="8 9">
    <name type="scientific">Sphingobium chungbukense</name>
    <dbReference type="NCBI Taxonomy" id="56193"/>
    <lineage>
        <taxon>Bacteria</taxon>
        <taxon>Pseudomonadati</taxon>
        <taxon>Pseudomonadota</taxon>
        <taxon>Alphaproteobacteria</taxon>
        <taxon>Sphingomonadales</taxon>
        <taxon>Sphingomonadaceae</taxon>
        <taxon>Sphingobium</taxon>
    </lineage>
</organism>
<evidence type="ECO:0000256" key="5">
    <source>
        <dbReference type="ARBA" id="ARBA00023163"/>
    </source>
</evidence>
<evidence type="ECO:0000256" key="2">
    <source>
        <dbReference type="ARBA" id="ARBA00023016"/>
    </source>
</evidence>
<dbReference type="PANTHER" id="PTHR31241">
    <property type="entry name" value="DEHYDRATION-RESPONSIVE ELEMENT-BINDING PROTEIN 2C"/>
    <property type="match status" value="1"/>
</dbReference>
<dbReference type="InterPro" id="IPR016177">
    <property type="entry name" value="DNA-bd_dom_sf"/>
</dbReference>
<feature type="compositionally biased region" description="Basic and acidic residues" evidence="6">
    <location>
        <begin position="8"/>
        <end position="21"/>
    </location>
</feature>
<evidence type="ECO:0000256" key="6">
    <source>
        <dbReference type="SAM" id="MobiDB-lite"/>
    </source>
</evidence>
<keyword evidence="2" id="KW-0346">Stress response</keyword>
<evidence type="ECO:0000256" key="3">
    <source>
        <dbReference type="ARBA" id="ARBA00023125"/>
    </source>
</evidence>
<evidence type="ECO:0000256" key="4">
    <source>
        <dbReference type="ARBA" id="ARBA00023159"/>
    </source>
</evidence>
<dbReference type="Pfam" id="PF13392">
    <property type="entry name" value="HNH_3"/>
    <property type="match status" value="1"/>
</dbReference>
<dbReference type="Pfam" id="PF00847">
    <property type="entry name" value="AP2"/>
    <property type="match status" value="1"/>
</dbReference>
<dbReference type="InterPro" id="IPR044925">
    <property type="entry name" value="His-Me_finger_sf"/>
</dbReference>
<sequence>MIGGDCEAIDHVNHDRLDNRRQNLRPSTQQANQFNKKPQGGRSRYKGVTWYPEQGWVARITRDRKRHFLGAFPTDELAARAYDTAARRLFGEFAFLNFKETS</sequence>
<dbReference type="SUPFAM" id="SSF54060">
    <property type="entry name" value="His-Me finger endonucleases"/>
    <property type="match status" value="1"/>
</dbReference>
<keyword evidence="4" id="KW-0010">Activator</keyword>